<dbReference type="Gene3D" id="3.40.50.1100">
    <property type="match status" value="2"/>
</dbReference>
<accession>A0A377Q7Z9</accession>
<dbReference type="PANTHER" id="PTHR48078">
    <property type="entry name" value="THREONINE DEHYDRATASE, MITOCHONDRIAL-RELATED"/>
    <property type="match status" value="1"/>
</dbReference>
<dbReference type="InterPro" id="IPR036052">
    <property type="entry name" value="TrpB-like_PALP_sf"/>
</dbReference>
<evidence type="ECO:0000259" key="5">
    <source>
        <dbReference type="Pfam" id="PF00291"/>
    </source>
</evidence>
<dbReference type="EMBL" id="UGHR01000001">
    <property type="protein sequence ID" value="STQ90689.1"/>
    <property type="molecule type" value="Genomic_DNA"/>
</dbReference>
<evidence type="ECO:0000256" key="3">
    <source>
        <dbReference type="ARBA" id="ARBA00022898"/>
    </source>
</evidence>
<comment type="cofactor">
    <cofactor evidence="1">
        <name>pyridoxal 5'-phosphate</name>
        <dbReference type="ChEBI" id="CHEBI:597326"/>
    </cofactor>
</comment>
<protein>
    <submittedName>
        <fullName evidence="6 7">Threonine dehydratase</fullName>
        <ecNumber evidence="6">4.3.1.19</ecNumber>
    </submittedName>
</protein>
<dbReference type="NCBIfam" id="NF005292">
    <property type="entry name" value="PRK06815.1"/>
    <property type="match status" value="1"/>
</dbReference>
<gene>
    <name evidence="6" type="primary">tdcB</name>
    <name evidence="7" type="ORF">EV682_102231</name>
    <name evidence="6" type="ORF">NCTC11159_01756</name>
</gene>
<evidence type="ECO:0000256" key="4">
    <source>
        <dbReference type="ARBA" id="ARBA00023239"/>
    </source>
</evidence>
<dbReference type="RefSeq" id="WP_115226973.1">
    <property type="nucleotide sequence ID" value="NZ_CAWOLO010000002.1"/>
</dbReference>
<dbReference type="GO" id="GO:0006565">
    <property type="term" value="P:L-serine catabolic process"/>
    <property type="evidence" value="ECO:0007669"/>
    <property type="project" value="TreeGrafter"/>
</dbReference>
<dbReference type="PANTHER" id="PTHR48078:SF6">
    <property type="entry name" value="L-THREONINE DEHYDRATASE CATABOLIC TDCB"/>
    <property type="match status" value="1"/>
</dbReference>
<evidence type="ECO:0000256" key="2">
    <source>
        <dbReference type="ARBA" id="ARBA00010869"/>
    </source>
</evidence>
<dbReference type="EC" id="4.3.1.19" evidence="6"/>
<dbReference type="FunFam" id="3.40.50.1100:FF:000005">
    <property type="entry name" value="Threonine dehydratase catabolic"/>
    <property type="match status" value="1"/>
</dbReference>
<dbReference type="OrthoDB" id="9811476at2"/>
<evidence type="ECO:0000256" key="1">
    <source>
        <dbReference type="ARBA" id="ARBA00001933"/>
    </source>
</evidence>
<dbReference type="Pfam" id="PF00291">
    <property type="entry name" value="PALP"/>
    <property type="match status" value="1"/>
</dbReference>
<reference evidence="6 8" key="1">
    <citation type="submission" date="2018-06" db="EMBL/GenBank/DDBJ databases">
        <authorList>
            <consortium name="Pathogen Informatics"/>
            <person name="Doyle S."/>
        </authorList>
    </citation>
    <scope>NUCLEOTIDE SEQUENCE [LARGE SCALE GENOMIC DNA]</scope>
    <source>
        <strain evidence="6 8">NCTC11159</strain>
    </source>
</reference>
<dbReference type="GO" id="GO:0003941">
    <property type="term" value="F:L-serine ammonia-lyase activity"/>
    <property type="evidence" value="ECO:0007669"/>
    <property type="project" value="TreeGrafter"/>
</dbReference>
<comment type="similarity">
    <text evidence="2">Belongs to the serine/threonine dehydratase family.</text>
</comment>
<dbReference type="GO" id="GO:0009097">
    <property type="term" value="P:isoleucine biosynthetic process"/>
    <property type="evidence" value="ECO:0007669"/>
    <property type="project" value="TreeGrafter"/>
</dbReference>
<keyword evidence="4 6" id="KW-0456">Lyase</keyword>
<dbReference type="Proteomes" id="UP000295794">
    <property type="component" value="Unassembled WGS sequence"/>
</dbReference>
<dbReference type="EMBL" id="SMBT01000002">
    <property type="protein sequence ID" value="TCU89319.1"/>
    <property type="molecule type" value="Genomic_DNA"/>
</dbReference>
<dbReference type="GO" id="GO:0006567">
    <property type="term" value="P:L-threonine catabolic process"/>
    <property type="evidence" value="ECO:0007669"/>
    <property type="project" value="TreeGrafter"/>
</dbReference>
<feature type="domain" description="Tryptophan synthase beta chain-like PALP" evidence="5">
    <location>
        <begin position="17"/>
        <end position="305"/>
    </location>
</feature>
<evidence type="ECO:0000313" key="6">
    <source>
        <dbReference type="EMBL" id="STQ90689.1"/>
    </source>
</evidence>
<dbReference type="GO" id="GO:0030170">
    <property type="term" value="F:pyridoxal phosphate binding"/>
    <property type="evidence" value="ECO:0007669"/>
    <property type="project" value="InterPro"/>
</dbReference>
<dbReference type="AlphaFoldDB" id="A0A377Q7Z9"/>
<keyword evidence="9" id="KW-1185">Reference proteome</keyword>
<dbReference type="GO" id="GO:0004794">
    <property type="term" value="F:threonine deaminase activity"/>
    <property type="evidence" value="ECO:0007669"/>
    <property type="project" value="UniProtKB-EC"/>
</dbReference>
<dbReference type="CDD" id="cd01562">
    <property type="entry name" value="Thr-dehyd"/>
    <property type="match status" value="1"/>
</dbReference>
<evidence type="ECO:0000313" key="8">
    <source>
        <dbReference type="Proteomes" id="UP000255108"/>
    </source>
</evidence>
<evidence type="ECO:0000313" key="9">
    <source>
        <dbReference type="Proteomes" id="UP000295794"/>
    </source>
</evidence>
<evidence type="ECO:0000313" key="7">
    <source>
        <dbReference type="EMBL" id="TCU89319.1"/>
    </source>
</evidence>
<dbReference type="PROSITE" id="PS00165">
    <property type="entry name" value="DEHYDRATASE_SER_THR"/>
    <property type="match status" value="1"/>
</dbReference>
<organism evidence="6 8">
    <name type="scientific">Iodobacter fluviatilis</name>
    <dbReference type="NCBI Taxonomy" id="537"/>
    <lineage>
        <taxon>Bacteria</taxon>
        <taxon>Pseudomonadati</taxon>
        <taxon>Pseudomonadota</taxon>
        <taxon>Betaproteobacteria</taxon>
        <taxon>Neisseriales</taxon>
        <taxon>Chitinibacteraceae</taxon>
        <taxon>Iodobacter</taxon>
    </lineage>
</organism>
<sequence length="317" mass="33337">MNTLLSRIVHAHQALRPQVAVTPLSYSAALSRLSGCEVYLKCEHLQHTGSFKFRGASNKLLQLDAQARAQGVITGSTGNHGLAVARAAKIAGVKVTVYTPANASQIKLDAIEALGAQVIKLNATPLEAEQEAARQAIYLQQTFISPYNDIDVIAGQGTIGMELNEQCNTLSAVFASVGGGGLIAGLGTAIKHFQPAAQITGCWPANAATLYASLQAGRLIDIEETDTLSDGTAGGVEAGSITFPLCQKVIDDKVLLTETEIKQAMHLLAQHERWIVEGAAGVAMAGMLKQAPQYQGKAVAVVLCGRNIVLQKFLAAI</sequence>
<dbReference type="InterPro" id="IPR050147">
    <property type="entry name" value="Ser/Thr_Dehydratase"/>
</dbReference>
<dbReference type="SUPFAM" id="SSF53686">
    <property type="entry name" value="Tryptophan synthase beta subunit-like PLP-dependent enzymes"/>
    <property type="match status" value="1"/>
</dbReference>
<dbReference type="InterPro" id="IPR001926">
    <property type="entry name" value="TrpB-like_PALP"/>
</dbReference>
<reference evidence="7 9" key="2">
    <citation type="submission" date="2019-03" db="EMBL/GenBank/DDBJ databases">
        <title>Genomic Encyclopedia of Type Strains, Phase IV (KMG-IV): sequencing the most valuable type-strain genomes for metagenomic binning, comparative biology and taxonomic classification.</title>
        <authorList>
            <person name="Goeker M."/>
        </authorList>
    </citation>
    <scope>NUCLEOTIDE SEQUENCE [LARGE SCALE GENOMIC DNA]</scope>
    <source>
        <strain evidence="7 9">DSM 3764</strain>
    </source>
</reference>
<dbReference type="Proteomes" id="UP000255108">
    <property type="component" value="Unassembled WGS sequence"/>
</dbReference>
<name>A0A377Q7Z9_9NEIS</name>
<proteinExistence type="inferred from homology"/>
<keyword evidence="3" id="KW-0663">Pyridoxal phosphate</keyword>
<dbReference type="InterPro" id="IPR000634">
    <property type="entry name" value="Ser/Thr_deHydtase_PyrdxlP-BS"/>
</dbReference>